<organism evidence="2 3">
    <name type="scientific">Ureibacillus sinduriensis BLB-1 = JCM 15800</name>
    <dbReference type="NCBI Taxonomy" id="1384057"/>
    <lineage>
        <taxon>Bacteria</taxon>
        <taxon>Bacillati</taxon>
        <taxon>Bacillota</taxon>
        <taxon>Bacilli</taxon>
        <taxon>Bacillales</taxon>
        <taxon>Caryophanaceae</taxon>
        <taxon>Ureibacillus</taxon>
    </lineage>
</organism>
<dbReference type="OrthoDB" id="2452361at2"/>
<feature type="region of interest" description="Disordered" evidence="1">
    <location>
        <begin position="79"/>
        <end position="135"/>
    </location>
</feature>
<evidence type="ECO:0000256" key="1">
    <source>
        <dbReference type="SAM" id="MobiDB-lite"/>
    </source>
</evidence>
<dbReference type="AlphaFoldDB" id="A0A0A3HN25"/>
<feature type="compositionally biased region" description="Low complexity" evidence="1">
    <location>
        <begin position="82"/>
        <end position="98"/>
    </location>
</feature>
<proteinExistence type="predicted"/>
<name>A0A0A3HN25_9BACL</name>
<protein>
    <submittedName>
        <fullName evidence="2">Uncharacterized protein</fullName>
    </submittedName>
</protein>
<dbReference type="RefSeq" id="WP_036203182.1">
    <property type="nucleotide sequence ID" value="NZ_AVCY01000001.1"/>
</dbReference>
<dbReference type="eggNOG" id="ENOG5032T26">
    <property type="taxonomic scope" value="Bacteria"/>
</dbReference>
<gene>
    <name evidence="2" type="ORF">CD33_18325</name>
</gene>
<comment type="caution">
    <text evidence="2">The sequence shown here is derived from an EMBL/GenBank/DDBJ whole genome shotgun (WGS) entry which is preliminary data.</text>
</comment>
<dbReference type="EMBL" id="JPVO01000055">
    <property type="protein sequence ID" value="KGR73966.1"/>
    <property type="molecule type" value="Genomic_DNA"/>
</dbReference>
<evidence type="ECO:0000313" key="2">
    <source>
        <dbReference type="EMBL" id="KGR73966.1"/>
    </source>
</evidence>
<keyword evidence="3" id="KW-1185">Reference proteome</keyword>
<reference evidence="2 3" key="1">
    <citation type="submission" date="2014-02" db="EMBL/GenBank/DDBJ databases">
        <title>Draft genome sequence of Lysinibacillus sinduriensis JCM 15800.</title>
        <authorList>
            <person name="Zhang F."/>
            <person name="Wang G."/>
            <person name="Zhang L."/>
        </authorList>
    </citation>
    <scope>NUCLEOTIDE SEQUENCE [LARGE SCALE GENOMIC DNA]</scope>
    <source>
        <strain evidence="2 3">JCM 15800</strain>
    </source>
</reference>
<accession>A0A0A3HN25</accession>
<dbReference type="Proteomes" id="UP000030408">
    <property type="component" value="Unassembled WGS sequence"/>
</dbReference>
<sequence length="252" mass="28163">MKKKRKKKRMKKWLRSILIVAFLLVAIVGGYALYEFKFKTYDVADEKVDEIIEDNYVIELPDGTELTLGRDGEIVKETSKQVVSNNEENVNSTETLSSKPNNISNNEDKTAISASTPKENKESNETSAETIESKKPTVKSIKEKYRPALEALQSQASSRINNLIGNAKSEYIEKKANGGSISPGYFYHKYMAAANSLEASTDAAFNSLIKIIENDLAKNGYDRSHAQSFRDEYAASKEELRSNLLSQVKSAL</sequence>
<evidence type="ECO:0000313" key="3">
    <source>
        <dbReference type="Proteomes" id="UP000030408"/>
    </source>
</evidence>